<feature type="transmembrane region" description="Helical" evidence="9">
    <location>
        <begin position="123"/>
        <end position="147"/>
    </location>
</feature>
<keyword evidence="5 9" id="KW-0812">Transmembrane</keyword>
<feature type="transmembrane region" description="Helical" evidence="9">
    <location>
        <begin position="159"/>
        <end position="182"/>
    </location>
</feature>
<evidence type="ECO:0000256" key="2">
    <source>
        <dbReference type="ARBA" id="ARBA00004141"/>
    </source>
</evidence>
<dbReference type="GO" id="GO:0004252">
    <property type="term" value="F:serine-type endopeptidase activity"/>
    <property type="evidence" value="ECO:0007669"/>
    <property type="project" value="InterPro"/>
</dbReference>
<proteinExistence type="inferred from homology"/>
<evidence type="ECO:0000256" key="4">
    <source>
        <dbReference type="ARBA" id="ARBA00013039"/>
    </source>
</evidence>
<evidence type="ECO:0000256" key="6">
    <source>
        <dbReference type="ARBA" id="ARBA00022801"/>
    </source>
</evidence>
<keyword evidence="6" id="KW-0378">Hydrolase</keyword>
<dbReference type="SUPFAM" id="SSF144091">
    <property type="entry name" value="Rhomboid-like"/>
    <property type="match status" value="1"/>
</dbReference>
<evidence type="ECO:0000256" key="9">
    <source>
        <dbReference type="SAM" id="Phobius"/>
    </source>
</evidence>
<feature type="domain" description="Peptidase S54 rhomboid" evidence="10">
    <location>
        <begin position="163"/>
        <end position="306"/>
    </location>
</feature>
<dbReference type="Gene3D" id="1.20.1540.10">
    <property type="entry name" value="Rhomboid-like"/>
    <property type="match status" value="1"/>
</dbReference>
<dbReference type="AlphaFoldDB" id="A0A4E0R7D9"/>
<keyword evidence="7 9" id="KW-1133">Transmembrane helix</keyword>
<reference evidence="11" key="1">
    <citation type="submission" date="2019-03" db="EMBL/GenBank/DDBJ databases">
        <title>Improved annotation for the trematode Fasciola hepatica.</title>
        <authorList>
            <person name="Choi Y.-J."/>
            <person name="Martin J."/>
            <person name="Mitreva M."/>
        </authorList>
    </citation>
    <scope>NUCLEOTIDE SEQUENCE [LARGE SCALE GENOMIC DNA]</scope>
</reference>
<comment type="caution">
    <text evidence="11">The sequence shown here is derived from an EMBL/GenBank/DDBJ whole genome shotgun (WGS) entry which is preliminary data.</text>
</comment>
<comment type="similarity">
    <text evidence="3">Belongs to the peptidase S54 family.</text>
</comment>
<dbReference type="GO" id="GO:0016020">
    <property type="term" value="C:membrane"/>
    <property type="evidence" value="ECO:0007669"/>
    <property type="project" value="UniProtKB-SubCell"/>
</dbReference>
<evidence type="ECO:0000256" key="8">
    <source>
        <dbReference type="ARBA" id="ARBA00023136"/>
    </source>
</evidence>
<dbReference type="InterPro" id="IPR050925">
    <property type="entry name" value="Rhomboid_protease_S54"/>
</dbReference>
<evidence type="ECO:0000256" key="3">
    <source>
        <dbReference type="ARBA" id="ARBA00009045"/>
    </source>
</evidence>
<evidence type="ECO:0000313" key="12">
    <source>
        <dbReference type="Proteomes" id="UP000230066"/>
    </source>
</evidence>
<evidence type="ECO:0000256" key="1">
    <source>
        <dbReference type="ARBA" id="ARBA00000156"/>
    </source>
</evidence>
<evidence type="ECO:0000313" key="11">
    <source>
        <dbReference type="EMBL" id="THD22786.1"/>
    </source>
</evidence>
<dbReference type="InterPro" id="IPR035952">
    <property type="entry name" value="Rhomboid-like_sf"/>
</dbReference>
<dbReference type="InterPro" id="IPR022764">
    <property type="entry name" value="Peptidase_S54_rhomboid_dom"/>
</dbReference>
<evidence type="ECO:0000259" key="10">
    <source>
        <dbReference type="Pfam" id="PF01694"/>
    </source>
</evidence>
<feature type="transmembrane region" description="Helical" evidence="9">
    <location>
        <begin position="228"/>
        <end position="248"/>
    </location>
</feature>
<accession>A0A4E0R7D9</accession>
<dbReference type="PANTHER" id="PTHR43731">
    <property type="entry name" value="RHOMBOID PROTEASE"/>
    <property type="match status" value="1"/>
</dbReference>
<keyword evidence="12" id="KW-1185">Reference proteome</keyword>
<name>A0A4E0R7D9_FASHE</name>
<feature type="transmembrane region" description="Helical" evidence="9">
    <location>
        <begin position="268"/>
        <end position="285"/>
    </location>
</feature>
<dbReference type="EC" id="3.4.21.105" evidence="4"/>
<comment type="subcellular location">
    <subcellularLocation>
        <location evidence="2">Membrane</location>
        <topology evidence="2">Multi-pass membrane protein</topology>
    </subcellularLocation>
</comment>
<gene>
    <name evidence="11" type="ORF">D915_006517</name>
</gene>
<dbReference type="Proteomes" id="UP000230066">
    <property type="component" value="Unassembled WGS sequence"/>
</dbReference>
<feature type="transmembrane region" description="Helical" evidence="9">
    <location>
        <begin position="194"/>
        <end position="216"/>
    </location>
</feature>
<keyword evidence="8 9" id="KW-0472">Membrane</keyword>
<evidence type="ECO:0000256" key="7">
    <source>
        <dbReference type="ARBA" id="ARBA00022989"/>
    </source>
</evidence>
<comment type="catalytic activity">
    <reaction evidence="1">
        <text>Cleaves type-1 transmembrane domains using a catalytic dyad composed of serine and histidine that are contributed by different transmembrane domains.</text>
        <dbReference type="EC" id="3.4.21.105"/>
    </reaction>
</comment>
<dbReference type="PANTHER" id="PTHR43731:SF14">
    <property type="entry name" value="PRESENILIN-ASSOCIATED RHOMBOID-LIKE PROTEIN, MITOCHONDRIAL"/>
    <property type="match status" value="1"/>
</dbReference>
<dbReference type="Pfam" id="PF01694">
    <property type="entry name" value="Rhomboid"/>
    <property type="match status" value="1"/>
</dbReference>
<evidence type="ECO:0000256" key="5">
    <source>
        <dbReference type="ARBA" id="ARBA00022692"/>
    </source>
</evidence>
<dbReference type="GO" id="GO:0006465">
    <property type="term" value="P:signal peptide processing"/>
    <property type="evidence" value="ECO:0007669"/>
    <property type="project" value="TreeGrafter"/>
</dbReference>
<dbReference type="EMBL" id="JXXN02002525">
    <property type="protein sequence ID" value="THD22786.1"/>
    <property type="molecule type" value="Genomic_DNA"/>
</dbReference>
<organism evidence="11 12">
    <name type="scientific">Fasciola hepatica</name>
    <name type="common">Liver fluke</name>
    <dbReference type="NCBI Taxonomy" id="6192"/>
    <lineage>
        <taxon>Eukaryota</taxon>
        <taxon>Metazoa</taxon>
        <taxon>Spiralia</taxon>
        <taxon>Lophotrochozoa</taxon>
        <taxon>Platyhelminthes</taxon>
        <taxon>Trematoda</taxon>
        <taxon>Digenea</taxon>
        <taxon>Plagiorchiida</taxon>
        <taxon>Echinostomata</taxon>
        <taxon>Echinostomatoidea</taxon>
        <taxon>Fasciolidae</taxon>
        <taxon>Fasciola</taxon>
    </lineage>
</organism>
<feature type="transmembrane region" description="Helical" evidence="9">
    <location>
        <begin position="51"/>
        <end position="73"/>
    </location>
</feature>
<protein>
    <recommendedName>
        <fullName evidence="4">rhomboid protease</fullName>
        <ecNumber evidence="4">3.4.21.105</ecNumber>
    </recommendedName>
</protein>
<sequence length="329" mass="36364">MVSRWCTASLRGCLTGSRSFSLWTFTRGRVKPRIPSATVVPRTVNSVPLTLIIRCSVFTFASVSTVFVGTVIWDFEHWRRKVARTKERQSQSKSSSPKGGGILANLHRKITSFIGRPIVASDVYWGILLCNILVFLGNRSPLGPFFLRRFINSPYGPTPALSMLLSVFSHHSLFHLFINMYVLHSFSSGLISNIGAGDFLSLFIGGGVFASFISLLSKAARRSPVPSLGASGGICAILGAFCMLQPHARLCIPFVVDLFPHSFEAGHSVWVLLTFEFCASVIFVSRSPIDHAAHMGGLIFGMYYGLSGNEAIWRRRTAIVSWWRQLRGE</sequence>